<reference evidence="2 3" key="1">
    <citation type="submission" date="2024-01" db="EMBL/GenBank/DDBJ databases">
        <title>The complete chloroplast genome sequence of Lithospermum erythrorhizon: insights into the phylogenetic relationship among Boraginaceae species and the maternal lineages of purple gromwells.</title>
        <authorList>
            <person name="Okada T."/>
            <person name="Watanabe K."/>
        </authorList>
    </citation>
    <scope>NUCLEOTIDE SEQUENCE [LARGE SCALE GENOMIC DNA]</scope>
</reference>
<keyword evidence="3" id="KW-1185">Reference proteome</keyword>
<gene>
    <name evidence="2" type="ORF">LIER_29829</name>
</gene>
<evidence type="ECO:0000259" key="1">
    <source>
        <dbReference type="Pfam" id="PF13456"/>
    </source>
</evidence>
<dbReference type="PANTHER" id="PTHR47074">
    <property type="entry name" value="BNAC02G40300D PROTEIN"/>
    <property type="match status" value="1"/>
</dbReference>
<dbReference type="Pfam" id="PF13456">
    <property type="entry name" value="RVT_3"/>
    <property type="match status" value="1"/>
</dbReference>
<dbReference type="PANTHER" id="PTHR47074:SF11">
    <property type="entry name" value="REVERSE TRANSCRIPTASE-LIKE PROTEIN"/>
    <property type="match status" value="1"/>
</dbReference>
<dbReference type="InterPro" id="IPR044730">
    <property type="entry name" value="RNase_H-like_dom_plant"/>
</dbReference>
<name>A0AAV3RP43_LITER</name>
<dbReference type="InterPro" id="IPR036397">
    <property type="entry name" value="RNaseH_sf"/>
</dbReference>
<proteinExistence type="predicted"/>
<organism evidence="2 3">
    <name type="scientific">Lithospermum erythrorhizon</name>
    <name type="common">Purple gromwell</name>
    <name type="synonym">Lithospermum officinale var. erythrorhizon</name>
    <dbReference type="NCBI Taxonomy" id="34254"/>
    <lineage>
        <taxon>Eukaryota</taxon>
        <taxon>Viridiplantae</taxon>
        <taxon>Streptophyta</taxon>
        <taxon>Embryophyta</taxon>
        <taxon>Tracheophyta</taxon>
        <taxon>Spermatophyta</taxon>
        <taxon>Magnoliopsida</taxon>
        <taxon>eudicotyledons</taxon>
        <taxon>Gunneridae</taxon>
        <taxon>Pentapetalae</taxon>
        <taxon>asterids</taxon>
        <taxon>lamiids</taxon>
        <taxon>Boraginales</taxon>
        <taxon>Boraginaceae</taxon>
        <taxon>Boraginoideae</taxon>
        <taxon>Lithospermeae</taxon>
        <taxon>Lithospermum</taxon>
    </lineage>
</organism>
<dbReference type="InterPro" id="IPR002156">
    <property type="entry name" value="RNaseH_domain"/>
</dbReference>
<dbReference type="AlphaFoldDB" id="A0AAV3RP43"/>
<protein>
    <recommendedName>
        <fullName evidence="1">RNase H type-1 domain-containing protein</fullName>
    </recommendedName>
</protein>
<evidence type="ECO:0000313" key="3">
    <source>
        <dbReference type="Proteomes" id="UP001454036"/>
    </source>
</evidence>
<dbReference type="Proteomes" id="UP001454036">
    <property type="component" value="Unassembled WGS sequence"/>
</dbReference>
<dbReference type="GO" id="GO:0004523">
    <property type="term" value="F:RNA-DNA hybrid ribonuclease activity"/>
    <property type="evidence" value="ECO:0007669"/>
    <property type="project" value="InterPro"/>
</dbReference>
<dbReference type="Gene3D" id="3.30.420.10">
    <property type="entry name" value="Ribonuclease H-like superfamily/Ribonuclease H"/>
    <property type="match status" value="1"/>
</dbReference>
<sequence length="154" mass="17279">MNFFCRVCEAKYTTETAHTSPVSRPAMKWLPASNGFMKLNCDQEGPLVAESLALREALAFAIRYGYGRVKVESDSIQLVWSINGEQKVPLEIEITVEDIGEIWATLHTPEYSGEILGGKFQYTTRQSNSVAHCVAHWNHRGTRDTGCYLAFEST</sequence>
<accession>A0AAV3RP43</accession>
<dbReference type="GO" id="GO:0003676">
    <property type="term" value="F:nucleic acid binding"/>
    <property type="evidence" value="ECO:0007669"/>
    <property type="project" value="InterPro"/>
</dbReference>
<dbReference type="EMBL" id="BAABME010010412">
    <property type="protein sequence ID" value="GAA0178407.1"/>
    <property type="molecule type" value="Genomic_DNA"/>
</dbReference>
<dbReference type="CDD" id="cd06222">
    <property type="entry name" value="RNase_H_like"/>
    <property type="match status" value="1"/>
</dbReference>
<dbReference type="InterPro" id="IPR052929">
    <property type="entry name" value="RNase_H-like_EbsB-rel"/>
</dbReference>
<evidence type="ECO:0000313" key="2">
    <source>
        <dbReference type="EMBL" id="GAA0178407.1"/>
    </source>
</evidence>
<comment type="caution">
    <text evidence="2">The sequence shown here is derived from an EMBL/GenBank/DDBJ whole genome shotgun (WGS) entry which is preliminary data.</text>
</comment>
<feature type="domain" description="RNase H type-1" evidence="1">
    <location>
        <begin position="45"/>
        <end position="137"/>
    </location>
</feature>